<sequence length="400" mass="45104">MTTVQILNGIDTIGGNVVSFTNGSTQLIMDLGVNFAPHLPTASDLYAEGLLPQVPNLFTNEKTREEQPVVFISHLHLDHMGALKYLTRATDVYMSPMSYKLYQSLVQQGLETAPSNAKLHLLEPNIPYQFGNLTVTGYVSDHDEAGALMLKVSDGEHTFVHSGDVRWNGPHPERVTHWVNLLQQETVDLLLLEGTEFSFDNDDKTAGFTEQTLQEHFQKILVASPKLVVINPYERNVERLAALIQSAQSAGRQIVWDQEFSQILQDVLQIDALVLNQDVTWDAIEQNPQAYVVQNHFKDLRELNHFTQPFRYLHLNGEPLGDYDPRYQALVRYLKQRQVALELLGASGHAKTTDLVQIAQAVHAKLTLPWHSFKPERLADALKAQGLPVQVPVKNEIFEF</sequence>
<evidence type="ECO:0000313" key="4">
    <source>
        <dbReference type="EMBL" id="KRN75389.1"/>
    </source>
</evidence>
<dbReference type="InterPro" id="IPR042173">
    <property type="entry name" value="RNase_J_2"/>
</dbReference>
<keyword evidence="4" id="KW-0378">Hydrolase</keyword>
<keyword evidence="5" id="KW-1185">Reference proteome</keyword>
<dbReference type="InterPro" id="IPR036866">
    <property type="entry name" value="RibonucZ/Hydroxyglut_hydro"/>
</dbReference>
<dbReference type="Proteomes" id="UP000051655">
    <property type="component" value="Unassembled WGS sequence"/>
</dbReference>
<keyword evidence="1" id="KW-0269">Exonuclease</keyword>
<name>A0A0R2JN15_9LACO</name>
<dbReference type="SUPFAM" id="SSF56281">
    <property type="entry name" value="Metallo-hydrolase/oxidoreductase"/>
    <property type="match status" value="1"/>
</dbReference>
<dbReference type="PANTHER" id="PTHR43694">
    <property type="entry name" value="RIBONUCLEASE J"/>
    <property type="match status" value="1"/>
</dbReference>
<comment type="caution">
    <text evidence="4">The sequence shown here is derived from an EMBL/GenBank/DDBJ whole genome shotgun (WGS) entry which is preliminary data.</text>
</comment>
<reference evidence="4 5" key="1">
    <citation type="journal article" date="2015" name="Genome Announc.">
        <title>Expanding the biotechnology potential of lactobacilli through comparative genomics of 213 strains and associated genera.</title>
        <authorList>
            <person name="Sun Z."/>
            <person name="Harris H.M."/>
            <person name="McCann A."/>
            <person name="Guo C."/>
            <person name="Argimon S."/>
            <person name="Zhang W."/>
            <person name="Yang X."/>
            <person name="Jeffery I.B."/>
            <person name="Cooney J.C."/>
            <person name="Kagawa T.F."/>
            <person name="Liu W."/>
            <person name="Song Y."/>
            <person name="Salvetti E."/>
            <person name="Wrobel A."/>
            <person name="Rasinkangas P."/>
            <person name="Parkhill J."/>
            <person name="Rea M.C."/>
            <person name="O'Sullivan O."/>
            <person name="Ritari J."/>
            <person name="Douillard F.P."/>
            <person name="Paul Ross R."/>
            <person name="Yang R."/>
            <person name="Briner A.E."/>
            <person name="Felis G.E."/>
            <person name="de Vos W.M."/>
            <person name="Barrangou R."/>
            <person name="Klaenhammer T.R."/>
            <person name="Caufield P.W."/>
            <person name="Cui Y."/>
            <person name="Zhang H."/>
            <person name="O'Toole P.W."/>
        </authorList>
    </citation>
    <scope>NUCLEOTIDE SEQUENCE [LARGE SCALE GENOMIC DNA]</scope>
    <source>
        <strain evidence="4 5">DSM 20593</strain>
    </source>
</reference>
<proteinExistence type="predicted"/>
<feature type="domain" description="Metallo-beta-lactamase" evidence="3">
    <location>
        <begin position="14"/>
        <end position="201"/>
    </location>
</feature>
<dbReference type="RefSeq" id="WP_057754424.1">
    <property type="nucleotide sequence ID" value="NZ_JQBP01000002.1"/>
</dbReference>
<dbReference type="OrthoDB" id="9803916at2"/>
<dbReference type="AlphaFoldDB" id="A0A0R2JN15"/>
<evidence type="ECO:0000259" key="3">
    <source>
        <dbReference type="SMART" id="SM00849"/>
    </source>
</evidence>
<dbReference type="PATRIC" id="fig|1616.3.peg.570"/>
<gene>
    <name evidence="4" type="ORF">IV73_GL000554</name>
</gene>
<dbReference type="GO" id="GO:0003723">
    <property type="term" value="F:RNA binding"/>
    <property type="evidence" value="ECO:0007669"/>
    <property type="project" value="UniProtKB-KW"/>
</dbReference>
<dbReference type="STRING" id="1616.IV73_GL000554"/>
<organism evidence="4 5">
    <name type="scientific">Weissella kandleri</name>
    <dbReference type="NCBI Taxonomy" id="1616"/>
    <lineage>
        <taxon>Bacteria</taxon>
        <taxon>Bacillati</taxon>
        <taxon>Bacillota</taxon>
        <taxon>Bacilli</taxon>
        <taxon>Lactobacillales</taxon>
        <taxon>Lactobacillaceae</taxon>
        <taxon>Weissella</taxon>
    </lineage>
</organism>
<dbReference type="InterPro" id="IPR001279">
    <property type="entry name" value="Metallo-B-lactamas"/>
</dbReference>
<evidence type="ECO:0000256" key="2">
    <source>
        <dbReference type="ARBA" id="ARBA00022884"/>
    </source>
</evidence>
<keyword evidence="2" id="KW-0694">RNA-binding</keyword>
<dbReference type="Pfam" id="PF00753">
    <property type="entry name" value="Lactamase_B"/>
    <property type="match status" value="1"/>
</dbReference>
<dbReference type="SMART" id="SM00849">
    <property type="entry name" value="Lactamase_B"/>
    <property type="match status" value="1"/>
</dbReference>
<keyword evidence="1" id="KW-0540">Nuclease</keyword>
<accession>A0A0R2JN15</accession>
<dbReference type="Gene3D" id="3.60.15.10">
    <property type="entry name" value="Ribonuclease Z/Hydroxyacylglutathione hydrolase-like"/>
    <property type="match status" value="1"/>
</dbReference>
<evidence type="ECO:0000256" key="1">
    <source>
        <dbReference type="ARBA" id="ARBA00022839"/>
    </source>
</evidence>
<dbReference type="EMBL" id="JQBP01000002">
    <property type="protein sequence ID" value="KRN75389.1"/>
    <property type="molecule type" value="Genomic_DNA"/>
</dbReference>
<protein>
    <submittedName>
        <fullName evidence="4">Hydrolase</fullName>
    </submittedName>
</protein>
<dbReference type="PANTHER" id="PTHR43694:SF1">
    <property type="entry name" value="RIBONUCLEASE J"/>
    <property type="match status" value="1"/>
</dbReference>
<evidence type="ECO:0000313" key="5">
    <source>
        <dbReference type="Proteomes" id="UP000051655"/>
    </source>
</evidence>
<dbReference type="Gene3D" id="3.40.50.10710">
    <property type="entry name" value="Metallo-hydrolase/oxidoreductase"/>
    <property type="match status" value="1"/>
</dbReference>
<dbReference type="GO" id="GO:0004527">
    <property type="term" value="F:exonuclease activity"/>
    <property type="evidence" value="ECO:0007669"/>
    <property type="project" value="UniProtKB-KW"/>
</dbReference>